<dbReference type="InterPro" id="IPR050721">
    <property type="entry name" value="Trk_Ktr_HKT_K-transport"/>
</dbReference>
<dbReference type="GO" id="GO:0008324">
    <property type="term" value="F:monoatomic cation transmembrane transporter activity"/>
    <property type="evidence" value="ECO:0007669"/>
    <property type="project" value="InterPro"/>
</dbReference>
<keyword evidence="5" id="KW-0813">Transport</keyword>
<reference evidence="5 6" key="1">
    <citation type="submission" date="2020-01" db="EMBL/GenBank/DDBJ databases">
        <title>Genomic analysis of Aminipila sp. CBA3637.</title>
        <authorList>
            <person name="Kim Y.B."/>
            <person name="Roh S.W."/>
        </authorList>
    </citation>
    <scope>NUCLEOTIDE SEQUENCE [LARGE SCALE GENOMIC DNA]</scope>
    <source>
        <strain evidence="5 6">CBA3637</strain>
    </source>
</reference>
<dbReference type="Pfam" id="PF02080">
    <property type="entry name" value="TrkA_C"/>
    <property type="match status" value="1"/>
</dbReference>
<evidence type="ECO:0000256" key="1">
    <source>
        <dbReference type="ARBA" id="ARBA00004651"/>
    </source>
</evidence>
<dbReference type="AlphaFoldDB" id="A0A6P1MLQ3"/>
<evidence type="ECO:0000259" key="4">
    <source>
        <dbReference type="PROSITE" id="PS51202"/>
    </source>
</evidence>
<dbReference type="EMBL" id="CP047591">
    <property type="protein sequence ID" value="QHI72576.1"/>
    <property type="molecule type" value="Genomic_DNA"/>
</dbReference>
<evidence type="ECO:0000259" key="3">
    <source>
        <dbReference type="PROSITE" id="PS51201"/>
    </source>
</evidence>
<protein>
    <submittedName>
        <fullName evidence="5">Potassium channel protein</fullName>
    </submittedName>
</protein>
<feature type="domain" description="RCK N-terminal" evidence="3">
    <location>
        <begin position="107"/>
        <end position="224"/>
    </location>
</feature>
<keyword evidence="5" id="KW-0407">Ion channel</keyword>
<dbReference type="PANTHER" id="PTHR43833">
    <property type="entry name" value="POTASSIUM CHANNEL PROTEIN 2-RELATED-RELATED"/>
    <property type="match status" value="1"/>
</dbReference>
<comment type="subcellular location">
    <subcellularLocation>
        <location evidence="1">Cell membrane</location>
        <topology evidence="1">Multi-pass membrane protein</topology>
    </subcellularLocation>
</comment>
<keyword evidence="6" id="KW-1185">Reference proteome</keyword>
<feature type="domain" description="RCK C-terminal" evidence="4">
    <location>
        <begin position="246"/>
        <end position="333"/>
    </location>
</feature>
<dbReference type="GO" id="GO:0006813">
    <property type="term" value="P:potassium ion transport"/>
    <property type="evidence" value="ECO:0007669"/>
    <property type="project" value="InterPro"/>
</dbReference>
<keyword evidence="2" id="KW-1133">Transmembrane helix</keyword>
<dbReference type="Proteomes" id="UP000463883">
    <property type="component" value="Chromosome"/>
</dbReference>
<dbReference type="PROSITE" id="PS51201">
    <property type="entry name" value="RCK_N"/>
    <property type="match status" value="1"/>
</dbReference>
<feature type="transmembrane region" description="Helical" evidence="2">
    <location>
        <begin position="33"/>
        <end position="49"/>
    </location>
</feature>
<evidence type="ECO:0000313" key="6">
    <source>
        <dbReference type="Proteomes" id="UP000463883"/>
    </source>
</evidence>
<dbReference type="Gene3D" id="3.30.70.1450">
    <property type="entry name" value="Regulator of K+ conductance, C-terminal domain"/>
    <property type="match status" value="1"/>
</dbReference>
<organism evidence="5 6">
    <name type="scientific">Aminipila terrae</name>
    <dbReference type="NCBI Taxonomy" id="2697030"/>
    <lineage>
        <taxon>Bacteria</taxon>
        <taxon>Bacillati</taxon>
        <taxon>Bacillota</taxon>
        <taxon>Clostridia</taxon>
        <taxon>Peptostreptococcales</taxon>
        <taxon>Anaerovoracaceae</taxon>
        <taxon>Aminipila</taxon>
    </lineage>
</organism>
<dbReference type="GO" id="GO:0005886">
    <property type="term" value="C:plasma membrane"/>
    <property type="evidence" value="ECO:0007669"/>
    <property type="project" value="UniProtKB-SubCell"/>
</dbReference>
<keyword evidence="2" id="KW-0812">Transmembrane</keyword>
<keyword evidence="2" id="KW-0472">Membrane</keyword>
<name>A0A6P1MLQ3_9FIRM</name>
<keyword evidence="5" id="KW-0406">Ion transport</keyword>
<dbReference type="Gene3D" id="1.10.287.70">
    <property type="match status" value="1"/>
</dbReference>
<dbReference type="InterPro" id="IPR003148">
    <property type="entry name" value="RCK_N"/>
</dbReference>
<dbReference type="Pfam" id="PF02254">
    <property type="entry name" value="TrkA_N"/>
    <property type="match status" value="1"/>
</dbReference>
<dbReference type="Pfam" id="PF07885">
    <property type="entry name" value="Ion_trans_2"/>
    <property type="match status" value="1"/>
</dbReference>
<dbReference type="SUPFAM" id="SSF81324">
    <property type="entry name" value="Voltage-gated potassium channels"/>
    <property type="match status" value="1"/>
</dbReference>
<sequence length="343" mass="38006">MRYNKQIIVAIGMFFSVIVVGTIGYYFLLNVNIIDALYMTAITVATVGYREVGVMTPEAEIFTIFIIFWGVGTAGYAFTRGVVIFIEGGLGNLWRSRKMQTEISKLENHYILCGGGESGRVVVDEFLSKKVPFVIIEKDETLVNHYAERGLLVIEGDATEEEILEKAKIKHAKGLISALSKDVDNLFTVLTARQLNSEIYIISRSIDKSSPDKLKKAGANHTISSNEIGGKRMAALMLRPSVISFLDVITHIGDIEFALEDIIVNEKSDIVNKTIGELKIPESFGLIILAVKKNQDNFLTFNPGADVLLEKGDVFLVLGTDSQVCALKEYAKDNGERLPYCMY</sequence>
<feature type="transmembrane region" description="Helical" evidence="2">
    <location>
        <begin position="61"/>
        <end position="78"/>
    </location>
</feature>
<evidence type="ECO:0000256" key="2">
    <source>
        <dbReference type="SAM" id="Phobius"/>
    </source>
</evidence>
<dbReference type="KEGG" id="amic:Ami3637_09355"/>
<dbReference type="InterPro" id="IPR036721">
    <property type="entry name" value="RCK_C_sf"/>
</dbReference>
<gene>
    <name evidence="5" type="ORF">Ami3637_09355</name>
</gene>
<evidence type="ECO:0000313" key="5">
    <source>
        <dbReference type="EMBL" id="QHI72576.1"/>
    </source>
</evidence>
<dbReference type="PANTHER" id="PTHR43833:SF9">
    <property type="entry name" value="POTASSIUM CHANNEL PROTEIN YUGO-RELATED"/>
    <property type="match status" value="1"/>
</dbReference>
<accession>A0A6P1MLQ3</accession>
<dbReference type="SUPFAM" id="SSF51735">
    <property type="entry name" value="NAD(P)-binding Rossmann-fold domains"/>
    <property type="match status" value="1"/>
</dbReference>
<feature type="transmembrane region" description="Helical" evidence="2">
    <location>
        <begin position="7"/>
        <end position="27"/>
    </location>
</feature>
<dbReference type="Gene3D" id="3.40.50.720">
    <property type="entry name" value="NAD(P)-binding Rossmann-like Domain"/>
    <property type="match status" value="1"/>
</dbReference>
<dbReference type="PROSITE" id="PS51202">
    <property type="entry name" value="RCK_C"/>
    <property type="match status" value="1"/>
</dbReference>
<dbReference type="InterPro" id="IPR006037">
    <property type="entry name" value="RCK_C"/>
</dbReference>
<dbReference type="InterPro" id="IPR013099">
    <property type="entry name" value="K_chnl_dom"/>
</dbReference>
<dbReference type="SUPFAM" id="SSF116726">
    <property type="entry name" value="TrkA C-terminal domain-like"/>
    <property type="match status" value="1"/>
</dbReference>
<proteinExistence type="predicted"/>
<dbReference type="InterPro" id="IPR036291">
    <property type="entry name" value="NAD(P)-bd_dom_sf"/>
</dbReference>